<gene>
    <name evidence="1" type="ORF">SAMN04489832_0524</name>
</gene>
<dbReference type="Pfam" id="PF04199">
    <property type="entry name" value="Cyclase"/>
    <property type="match status" value="1"/>
</dbReference>
<keyword evidence="2" id="KW-1185">Reference proteome</keyword>
<accession>A0A1N5U1J5</accession>
<dbReference type="OrthoDB" id="7067800at2"/>
<evidence type="ECO:0000313" key="1">
    <source>
        <dbReference type="EMBL" id="SIM54356.1"/>
    </source>
</evidence>
<sequence>MTASPALASVLASLSAGKVYDLAQTLQTGMACSPNHPGFRMALQRRHGDQNRADGTSSASELIITGGHVGTHIDALSHFSDAGCLHGGVDAAAAQQTGRFTKHGAETIPPFLHRGVLLDVAATAGVEVLAPGVSVDTATLQTTAAAAGVEVRAGDVVLVRTGWSRHFADAQRFLGLHDGVPGITTDAAAWLADTGVVAVGGDTTSVEQIPAGQGHSLLPVHRLLLVERGIYLIEMLDLEKLAADNIAEFLFVAIPLKILGGTGSPLRPLAVTAQ</sequence>
<reference evidence="2" key="1">
    <citation type="submission" date="2016-12" db="EMBL/GenBank/DDBJ databases">
        <authorList>
            <person name="Varghese N."/>
            <person name="Submissions S."/>
        </authorList>
    </citation>
    <scope>NUCLEOTIDE SEQUENCE [LARGE SCALE GENOMIC DNA]</scope>
    <source>
        <strain evidence="2">DSM 45599</strain>
    </source>
</reference>
<organism evidence="1 2">
    <name type="scientific">Micromonospora cremea</name>
    <dbReference type="NCBI Taxonomy" id="709881"/>
    <lineage>
        <taxon>Bacteria</taxon>
        <taxon>Bacillati</taxon>
        <taxon>Actinomycetota</taxon>
        <taxon>Actinomycetes</taxon>
        <taxon>Micromonosporales</taxon>
        <taxon>Micromonosporaceae</taxon>
        <taxon>Micromonospora</taxon>
    </lineage>
</organism>
<dbReference type="GO" id="GO:0019441">
    <property type="term" value="P:L-tryptophan catabolic process to kynurenine"/>
    <property type="evidence" value="ECO:0007669"/>
    <property type="project" value="InterPro"/>
</dbReference>
<dbReference type="InterPro" id="IPR007325">
    <property type="entry name" value="KFase/CYL"/>
</dbReference>
<dbReference type="Proteomes" id="UP000185124">
    <property type="component" value="Unassembled WGS sequence"/>
</dbReference>
<dbReference type="Gene3D" id="3.50.30.50">
    <property type="entry name" value="Putative cyclase"/>
    <property type="match status" value="1"/>
</dbReference>
<name>A0A1N5U1J5_9ACTN</name>
<dbReference type="PANTHER" id="PTHR34861:SF10">
    <property type="entry name" value="CYCLASE"/>
    <property type="match status" value="1"/>
</dbReference>
<dbReference type="AlphaFoldDB" id="A0A1N5U1J5"/>
<dbReference type="RefSeq" id="WP_074308420.1">
    <property type="nucleotide sequence ID" value="NZ_FSQT01000001.1"/>
</dbReference>
<dbReference type="EMBL" id="FSQT01000001">
    <property type="protein sequence ID" value="SIM54356.1"/>
    <property type="molecule type" value="Genomic_DNA"/>
</dbReference>
<proteinExistence type="predicted"/>
<dbReference type="GO" id="GO:0004061">
    <property type="term" value="F:arylformamidase activity"/>
    <property type="evidence" value="ECO:0007669"/>
    <property type="project" value="InterPro"/>
</dbReference>
<dbReference type="STRING" id="709881.SAMN04489832_0524"/>
<dbReference type="PANTHER" id="PTHR34861">
    <property type="match status" value="1"/>
</dbReference>
<dbReference type="SUPFAM" id="SSF102198">
    <property type="entry name" value="Putative cyclase"/>
    <property type="match status" value="1"/>
</dbReference>
<evidence type="ECO:0000313" key="2">
    <source>
        <dbReference type="Proteomes" id="UP000185124"/>
    </source>
</evidence>
<protein>
    <submittedName>
        <fullName evidence="1">Kynurenine formamidase</fullName>
    </submittedName>
</protein>
<dbReference type="InterPro" id="IPR037175">
    <property type="entry name" value="KFase_sf"/>
</dbReference>